<dbReference type="InterPro" id="IPR003819">
    <property type="entry name" value="TauD/TfdA-like"/>
</dbReference>
<dbReference type="AlphaFoldDB" id="A0AAW0U7F7"/>
<dbReference type="PANTHER" id="PTHR10696:SF33">
    <property type="entry name" value="GAMMA-BUTYROBETAINE DIOXYGENASE"/>
    <property type="match status" value="1"/>
</dbReference>
<organism evidence="12 13">
    <name type="scientific">Scylla paramamosain</name>
    <name type="common">Mud crab</name>
    <dbReference type="NCBI Taxonomy" id="85552"/>
    <lineage>
        <taxon>Eukaryota</taxon>
        <taxon>Metazoa</taxon>
        <taxon>Ecdysozoa</taxon>
        <taxon>Arthropoda</taxon>
        <taxon>Crustacea</taxon>
        <taxon>Multicrustacea</taxon>
        <taxon>Malacostraca</taxon>
        <taxon>Eumalacostraca</taxon>
        <taxon>Eucarida</taxon>
        <taxon>Decapoda</taxon>
        <taxon>Pleocyemata</taxon>
        <taxon>Brachyura</taxon>
        <taxon>Eubrachyura</taxon>
        <taxon>Portunoidea</taxon>
        <taxon>Portunidae</taxon>
        <taxon>Portuninae</taxon>
        <taxon>Scylla</taxon>
    </lineage>
</organism>
<evidence type="ECO:0000256" key="5">
    <source>
        <dbReference type="ARBA" id="ARBA00022723"/>
    </source>
</evidence>
<gene>
    <name evidence="12" type="ORF">O3P69_005246</name>
</gene>
<proteinExistence type="inferred from homology"/>
<dbReference type="FunFam" id="3.30.2020.30:FF:000002">
    <property type="entry name" value="Putative gamma-butyrobetaine dioxygenase"/>
    <property type="match status" value="1"/>
</dbReference>
<reference evidence="12 13" key="1">
    <citation type="submission" date="2023-03" db="EMBL/GenBank/DDBJ databases">
        <title>High-quality genome of Scylla paramamosain provides insights in environmental adaptation.</title>
        <authorList>
            <person name="Zhang L."/>
        </authorList>
    </citation>
    <scope>NUCLEOTIDE SEQUENCE [LARGE SCALE GENOMIC DNA]</scope>
    <source>
        <strain evidence="12">LZ_2023a</strain>
        <tissue evidence="12">Muscle</tissue>
    </source>
</reference>
<dbReference type="Pfam" id="PF06155">
    <property type="entry name" value="GBBH-like_N"/>
    <property type="match status" value="1"/>
</dbReference>
<dbReference type="EMBL" id="JARAKH010000016">
    <property type="protein sequence ID" value="KAK8396029.1"/>
    <property type="molecule type" value="Genomic_DNA"/>
</dbReference>
<dbReference type="InterPro" id="IPR050411">
    <property type="entry name" value="AlphaKG_dependent_hydroxylases"/>
</dbReference>
<dbReference type="PANTHER" id="PTHR10696">
    <property type="entry name" value="GAMMA-BUTYROBETAINE HYDROXYLASE-RELATED"/>
    <property type="match status" value="1"/>
</dbReference>
<dbReference type="GO" id="GO:0045329">
    <property type="term" value="P:carnitine biosynthetic process"/>
    <property type="evidence" value="ECO:0007669"/>
    <property type="project" value="UniProtKB-KW"/>
</dbReference>
<evidence type="ECO:0000256" key="9">
    <source>
        <dbReference type="ARBA" id="ARBA00023004"/>
    </source>
</evidence>
<evidence type="ECO:0000313" key="13">
    <source>
        <dbReference type="Proteomes" id="UP001487740"/>
    </source>
</evidence>
<evidence type="ECO:0000256" key="8">
    <source>
        <dbReference type="ARBA" id="ARBA00023002"/>
    </source>
</evidence>
<dbReference type="InterPro" id="IPR042098">
    <property type="entry name" value="TauD-like_sf"/>
</dbReference>
<dbReference type="CDD" id="cd00250">
    <property type="entry name" value="CAS_like"/>
    <property type="match status" value="1"/>
</dbReference>
<keyword evidence="8" id="KW-0560">Oxidoreductase</keyword>
<dbReference type="GO" id="GO:0046872">
    <property type="term" value="F:metal ion binding"/>
    <property type="evidence" value="ECO:0007669"/>
    <property type="project" value="UniProtKB-KW"/>
</dbReference>
<keyword evidence="13" id="KW-1185">Reference proteome</keyword>
<dbReference type="FunFam" id="3.60.130.10:FF:000001">
    <property type="entry name" value="Trimethyllysine dioxygenase, mitochondrial"/>
    <property type="match status" value="1"/>
</dbReference>
<evidence type="ECO:0000256" key="6">
    <source>
        <dbReference type="ARBA" id="ARBA00022873"/>
    </source>
</evidence>
<keyword evidence="6" id="KW-0124">Carnitine biosynthesis</keyword>
<comment type="cofactor">
    <cofactor evidence="1">
        <name>Fe(2+)</name>
        <dbReference type="ChEBI" id="CHEBI:29033"/>
    </cofactor>
</comment>
<accession>A0AAW0U7F7</accession>
<name>A0AAW0U7F7_SCYPA</name>
<dbReference type="InterPro" id="IPR038492">
    <property type="entry name" value="GBBH-like_N_sf"/>
</dbReference>
<evidence type="ECO:0000313" key="12">
    <source>
        <dbReference type="EMBL" id="KAK8396029.1"/>
    </source>
</evidence>
<dbReference type="Proteomes" id="UP001487740">
    <property type="component" value="Unassembled WGS sequence"/>
</dbReference>
<evidence type="ECO:0000256" key="3">
    <source>
        <dbReference type="ARBA" id="ARBA00005022"/>
    </source>
</evidence>
<comment type="caution">
    <text evidence="12">The sequence shown here is derived from an EMBL/GenBank/DDBJ whole genome shotgun (WGS) entry which is preliminary data.</text>
</comment>
<evidence type="ECO:0000259" key="11">
    <source>
        <dbReference type="Pfam" id="PF06155"/>
    </source>
</evidence>
<sequence>MERKKDEATIHVKKITSRNRSGGGLGACRLYQIFMRAQPRQTTFVMSIRTKQGAITRIRVSASDSKPTDFPLINIPSPYRDHKSPIPEDFNNTATRYKVAARTTNKNMLAARRLNSAAKAWSAAIGVGFRRSTPPQPTRVAWQKVGTVSGCSYSQSTAGATIAAVNLQPDAKMLKVRWTGGGDDSYPYLWLRDNCQCTKCFHRSSLSRSVMLKDLSLSLNCADVKVSDGGEQVKMQWTNGHLGTYDAQWLHERAFREPRHKPRSQECRLQKKYWGHELQDNVPRASFTELLQSDSALLAFLEDLEILGVVLVSDVPAEVDQLLLLTNHIGHMKITHYGTTFDVVDRHDPNNLAYTGGSLDLHSDMPYLQNKPGIQLLHCIKQFSGEGGDSQLADGFAAALKLSTINPKYYETLSQTMVDFVDVGIEGGKKFHASWRAPVIELDGEGTIKNINWNQMTRDSHFGVPLQAAELWYEANLVFRDIIHDENSLITRKLQPGDLLVFDNLRILHGRTRYNAMQGERVLQGCYWEWDTVSSLRRVLRGEMAT</sequence>
<dbReference type="Gene3D" id="3.60.130.10">
    <property type="entry name" value="Clavaminate synthase-like"/>
    <property type="match status" value="1"/>
</dbReference>
<keyword evidence="5" id="KW-0479">Metal-binding</keyword>
<dbReference type="Pfam" id="PF02668">
    <property type="entry name" value="TauD"/>
    <property type="match status" value="1"/>
</dbReference>
<feature type="domain" description="TauD/TfdA-like" evidence="10">
    <location>
        <begin position="277"/>
        <end position="527"/>
    </location>
</feature>
<keyword evidence="9" id="KW-0408">Iron</keyword>
<comment type="similarity">
    <text evidence="4">Belongs to the gamma-BBH/TMLD family.</text>
</comment>
<dbReference type="GO" id="GO:0016706">
    <property type="term" value="F:2-oxoglutarate-dependent dioxygenase activity"/>
    <property type="evidence" value="ECO:0007669"/>
    <property type="project" value="UniProtKB-ARBA"/>
</dbReference>
<dbReference type="GO" id="GO:0005739">
    <property type="term" value="C:mitochondrion"/>
    <property type="evidence" value="ECO:0007669"/>
    <property type="project" value="TreeGrafter"/>
</dbReference>
<keyword evidence="7" id="KW-0223">Dioxygenase</keyword>
<evidence type="ECO:0000259" key="10">
    <source>
        <dbReference type="Pfam" id="PF02668"/>
    </source>
</evidence>
<evidence type="ECO:0000256" key="1">
    <source>
        <dbReference type="ARBA" id="ARBA00001954"/>
    </source>
</evidence>
<evidence type="ECO:0000256" key="4">
    <source>
        <dbReference type="ARBA" id="ARBA00008654"/>
    </source>
</evidence>
<protein>
    <recommendedName>
        <fullName evidence="14">Gamma-butyrobetaine dioxygenase</fullName>
    </recommendedName>
</protein>
<evidence type="ECO:0000256" key="2">
    <source>
        <dbReference type="ARBA" id="ARBA00001961"/>
    </source>
</evidence>
<evidence type="ECO:0000256" key="7">
    <source>
        <dbReference type="ARBA" id="ARBA00022964"/>
    </source>
</evidence>
<comment type="cofactor">
    <cofactor evidence="2">
        <name>L-ascorbate</name>
        <dbReference type="ChEBI" id="CHEBI:38290"/>
    </cofactor>
</comment>
<feature type="domain" description="Gamma-butyrobetaine hydroxylase-like N-terminal" evidence="11">
    <location>
        <begin position="166"/>
        <end position="251"/>
    </location>
</feature>
<dbReference type="Gene3D" id="3.30.2020.30">
    <property type="match status" value="1"/>
</dbReference>
<comment type="pathway">
    <text evidence="3">Amine and polyamine biosynthesis; carnitine biosynthesis.</text>
</comment>
<dbReference type="InterPro" id="IPR010376">
    <property type="entry name" value="GBBH-like_N"/>
</dbReference>
<dbReference type="SUPFAM" id="SSF51197">
    <property type="entry name" value="Clavaminate synthase-like"/>
    <property type="match status" value="1"/>
</dbReference>
<evidence type="ECO:0008006" key="14">
    <source>
        <dbReference type="Google" id="ProtNLM"/>
    </source>
</evidence>